<accession>A0AAV5EAV8</accession>
<organism evidence="2 3">
    <name type="scientific">Eleusine coracana subsp. coracana</name>
    <dbReference type="NCBI Taxonomy" id="191504"/>
    <lineage>
        <taxon>Eukaryota</taxon>
        <taxon>Viridiplantae</taxon>
        <taxon>Streptophyta</taxon>
        <taxon>Embryophyta</taxon>
        <taxon>Tracheophyta</taxon>
        <taxon>Spermatophyta</taxon>
        <taxon>Magnoliopsida</taxon>
        <taxon>Liliopsida</taxon>
        <taxon>Poales</taxon>
        <taxon>Poaceae</taxon>
        <taxon>PACMAD clade</taxon>
        <taxon>Chloridoideae</taxon>
        <taxon>Cynodonteae</taxon>
        <taxon>Eleusininae</taxon>
        <taxon>Eleusine</taxon>
    </lineage>
</organism>
<comment type="caution">
    <text evidence="2">The sequence shown here is derived from an EMBL/GenBank/DDBJ whole genome shotgun (WGS) entry which is preliminary data.</text>
</comment>
<evidence type="ECO:0000256" key="1">
    <source>
        <dbReference type="SAM" id="MobiDB-lite"/>
    </source>
</evidence>
<dbReference type="Proteomes" id="UP001054889">
    <property type="component" value="Unassembled WGS sequence"/>
</dbReference>
<reference evidence="2" key="2">
    <citation type="submission" date="2021-12" db="EMBL/GenBank/DDBJ databases">
        <title>Resequencing data analysis of finger millet.</title>
        <authorList>
            <person name="Hatakeyama M."/>
            <person name="Aluri S."/>
            <person name="Balachadran M.T."/>
            <person name="Sivarajan S.R."/>
            <person name="Poveda L."/>
            <person name="Shimizu-Inatsugi R."/>
            <person name="Schlapbach R."/>
            <person name="Sreeman S.M."/>
            <person name="Shimizu K.K."/>
        </authorList>
    </citation>
    <scope>NUCLEOTIDE SEQUENCE</scope>
</reference>
<reference evidence="2" key="1">
    <citation type="journal article" date="2018" name="DNA Res.">
        <title>Multiple hybrid de novo genome assembly of finger millet, an orphan allotetraploid crop.</title>
        <authorList>
            <person name="Hatakeyama M."/>
            <person name="Aluri S."/>
            <person name="Balachadran M.T."/>
            <person name="Sivarajan S.R."/>
            <person name="Patrignani A."/>
            <person name="Gruter S."/>
            <person name="Poveda L."/>
            <person name="Shimizu-Inatsugi R."/>
            <person name="Baeten J."/>
            <person name="Francoijs K.J."/>
            <person name="Nataraja K.N."/>
            <person name="Reddy Y.A.N."/>
            <person name="Phadnis S."/>
            <person name="Ravikumar R.L."/>
            <person name="Schlapbach R."/>
            <person name="Sreeman S.M."/>
            <person name="Shimizu K.K."/>
        </authorList>
    </citation>
    <scope>NUCLEOTIDE SEQUENCE</scope>
</reference>
<protein>
    <submittedName>
        <fullName evidence="2">Uncharacterized protein</fullName>
    </submittedName>
</protein>
<feature type="region of interest" description="Disordered" evidence="1">
    <location>
        <begin position="1"/>
        <end position="34"/>
    </location>
</feature>
<dbReference type="AlphaFoldDB" id="A0AAV5EAV8"/>
<name>A0AAV5EAV8_ELECO</name>
<dbReference type="EMBL" id="BQKI01000074">
    <property type="protein sequence ID" value="GJN20259.1"/>
    <property type="molecule type" value="Genomic_DNA"/>
</dbReference>
<proteinExistence type="predicted"/>
<gene>
    <name evidence="2" type="primary">gb07614</name>
    <name evidence="2" type="ORF">PR202_gb07614</name>
</gene>
<sequence>MAEAAGSGNPRRQISRYHGGGPLGTRGWVDGGDRGKGCYGGGGEREGEDEHCCELWCQCTREATPSARSSFYDPDVVEVEVTTPHAFNYGDALAPDLSSFTSFCCFIARFIL</sequence>
<keyword evidence="3" id="KW-1185">Reference proteome</keyword>
<evidence type="ECO:0000313" key="2">
    <source>
        <dbReference type="EMBL" id="GJN20259.1"/>
    </source>
</evidence>
<evidence type="ECO:0000313" key="3">
    <source>
        <dbReference type="Proteomes" id="UP001054889"/>
    </source>
</evidence>